<dbReference type="GO" id="GO:0005737">
    <property type="term" value="C:cytoplasm"/>
    <property type="evidence" value="ECO:0007669"/>
    <property type="project" value="TreeGrafter"/>
</dbReference>
<name>A0A9P5PTG9_9AGAR</name>
<keyword evidence="4" id="KW-1185">Reference proteome</keyword>
<sequence>MLFHDYVVQDLSVPVDQITLLLSPTGDERIPSSSPTRENILNALYDLHDNPNIKPNDSIIIFYAGHGQSYRATDYTTLNTGSIEAISPVDRRTLKSNADGTEEMIVDISDREINVILGEIAKKCSNITLILDCCHTGSGIRGSSSAFVSFQVGDKDFLTSRFCPPIPSAVPLMFKAADEANRLSPDRPRTASPNFRANMKSHVLIAAAKEYEEALEFTDRTTGTTQGFFTSRFLSVLRSPLGLNPTTTYWDLIQSPGLVMPFQTAYVAGRKTERLWFA</sequence>
<evidence type="ECO:0000313" key="4">
    <source>
        <dbReference type="Proteomes" id="UP000772434"/>
    </source>
</evidence>
<gene>
    <name evidence="3" type="ORF">BDP27DRAFT_834456</name>
</gene>
<comment type="caution">
    <text evidence="3">The sequence shown here is derived from an EMBL/GenBank/DDBJ whole genome shotgun (WGS) entry which is preliminary data.</text>
</comment>
<protein>
    <recommendedName>
        <fullName evidence="2">Peptidase C14 caspase domain-containing protein</fullName>
    </recommendedName>
</protein>
<accession>A0A9P5PTG9</accession>
<dbReference type="Proteomes" id="UP000772434">
    <property type="component" value="Unassembled WGS sequence"/>
</dbReference>
<dbReference type="PANTHER" id="PTHR48104:SF30">
    <property type="entry name" value="METACASPASE-1"/>
    <property type="match status" value="1"/>
</dbReference>
<dbReference type="InterPro" id="IPR050452">
    <property type="entry name" value="Metacaspase"/>
</dbReference>
<comment type="similarity">
    <text evidence="1">Belongs to the peptidase C14B family.</text>
</comment>
<feature type="domain" description="Peptidase C14 caspase" evidence="2">
    <location>
        <begin position="32"/>
        <end position="239"/>
    </location>
</feature>
<dbReference type="Gene3D" id="3.40.50.1460">
    <property type="match status" value="1"/>
</dbReference>
<dbReference type="PANTHER" id="PTHR48104">
    <property type="entry name" value="METACASPASE-4"/>
    <property type="match status" value="1"/>
</dbReference>
<evidence type="ECO:0000259" key="2">
    <source>
        <dbReference type="Pfam" id="PF00656"/>
    </source>
</evidence>
<dbReference type="GO" id="GO:0006508">
    <property type="term" value="P:proteolysis"/>
    <property type="evidence" value="ECO:0007669"/>
    <property type="project" value="InterPro"/>
</dbReference>
<organism evidence="3 4">
    <name type="scientific">Rhodocollybia butyracea</name>
    <dbReference type="NCBI Taxonomy" id="206335"/>
    <lineage>
        <taxon>Eukaryota</taxon>
        <taxon>Fungi</taxon>
        <taxon>Dikarya</taxon>
        <taxon>Basidiomycota</taxon>
        <taxon>Agaricomycotina</taxon>
        <taxon>Agaricomycetes</taxon>
        <taxon>Agaricomycetidae</taxon>
        <taxon>Agaricales</taxon>
        <taxon>Marasmiineae</taxon>
        <taxon>Omphalotaceae</taxon>
        <taxon>Rhodocollybia</taxon>
    </lineage>
</organism>
<dbReference type="Pfam" id="PF00656">
    <property type="entry name" value="Peptidase_C14"/>
    <property type="match status" value="1"/>
</dbReference>
<dbReference type="EMBL" id="JADNRY010000063">
    <property type="protein sequence ID" value="KAF9068247.1"/>
    <property type="molecule type" value="Genomic_DNA"/>
</dbReference>
<dbReference type="AlphaFoldDB" id="A0A9P5PTG9"/>
<dbReference type="GO" id="GO:0004197">
    <property type="term" value="F:cysteine-type endopeptidase activity"/>
    <property type="evidence" value="ECO:0007669"/>
    <property type="project" value="InterPro"/>
</dbReference>
<dbReference type="InterPro" id="IPR011600">
    <property type="entry name" value="Pept_C14_caspase"/>
</dbReference>
<proteinExistence type="inferred from homology"/>
<evidence type="ECO:0000256" key="1">
    <source>
        <dbReference type="ARBA" id="ARBA00009005"/>
    </source>
</evidence>
<evidence type="ECO:0000313" key="3">
    <source>
        <dbReference type="EMBL" id="KAF9068247.1"/>
    </source>
</evidence>
<dbReference type="OrthoDB" id="10255174at2759"/>
<reference evidence="3" key="1">
    <citation type="submission" date="2020-11" db="EMBL/GenBank/DDBJ databases">
        <authorList>
            <consortium name="DOE Joint Genome Institute"/>
            <person name="Ahrendt S."/>
            <person name="Riley R."/>
            <person name="Andreopoulos W."/>
            <person name="Labutti K."/>
            <person name="Pangilinan J."/>
            <person name="Ruiz-Duenas F.J."/>
            <person name="Barrasa J.M."/>
            <person name="Sanchez-Garcia M."/>
            <person name="Camarero S."/>
            <person name="Miyauchi S."/>
            <person name="Serrano A."/>
            <person name="Linde D."/>
            <person name="Babiker R."/>
            <person name="Drula E."/>
            <person name="Ayuso-Fernandez I."/>
            <person name="Pacheco R."/>
            <person name="Padilla G."/>
            <person name="Ferreira P."/>
            <person name="Barriuso J."/>
            <person name="Kellner H."/>
            <person name="Castanera R."/>
            <person name="Alfaro M."/>
            <person name="Ramirez L."/>
            <person name="Pisabarro A.G."/>
            <person name="Kuo A."/>
            <person name="Tritt A."/>
            <person name="Lipzen A."/>
            <person name="He G."/>
            <person name="Yan M."/>
            <person name="Ng V."/>
            <person name="Cullen D."/>
            <person name="Martin F."/>
            <person name="Rosso M.-N."/>
            <person name="Henrissat B."/>
            <person name="Hibbett D."/>
            <person name="Martinez A.T."/>
            <person name="Grigoriev I.V."/>
        </authorList>
    </citation>
    <scope>NUCLEOTIDE SEQUENCE</scope>
    <source>
        <strain evidence="3">AH 40177</strain>
    </source>
</reference>